<evidence type="ECO:0000259" key="7">
    <source>
        <dbReference type="PROSITE" id="PS50850"/>
    </source>
</evidence>
<dbReference type="AlphaFoldDB" id="A0A919PA49"/>
<dbReference type="InterPro" id="IPR036259">
    <property type="entry name" value="MFS_trans_sf"/>
</dbReference>
<evidence type="ECO:0000313" key="9">
    <source>
        <dbReference type="Proteomes" id="UP000642125"/>
    </source>
</evidence>
<keyword evidence="2" id="KW-0813">Transport</keyword>
<keyword evidence="3 6" id="KW-0812">Transmembrane</keyword>
<keyword evidence="9" id="KW-1185">Reference proteome</keyword>
<organism evidence="8 9">
    <name type="scientific">Cellulomonas pakistanensis</name>
    <dbReference type="NCBI Taxonomy" id="992287"/>
    <lineage>
        <taxon>Bacteria</taxon>
        <taxon>Bacillati</taxon>
        <taxon>Actinomycetota</taxon>
        <taxon>Actinomycetes</taxon>
        <taxon>Micrococcales</taxon>
        <taxon>Cellulomonadaceae</taxon>
        <taxon>Cellulomonas</taxon>
    </lineage>
</organism>
<reference evidence="8" key="1">
    <citation type="submission" date="2021-01" db="EMBL/GenBank/DDBJ databases">
        <title>Whole genome shotgun sequence of Cellulomonas pakistanensis NBRC 110800.</title>
        <authorList>
            <person name="Komaki H."/>
            <person name="Tamura T."/>
        </authorList>
    </citation>
    <scope>NUCLEOTIDE SEQUENCE</scope>
    <source>
        <strain evidence="8">NBRC 110800</strain>
    </source>
</reference>
<dbReference type="CDD" id="cd06174">
    <property type="entry name" value="MFS"/>
    <property type="match status" value="1"/>
</dbReference>
<feature type="transmembrane region" description="Helical" evidence="6">
    <location>
        <begin position="290"/>
        <end position="312"/>
    </location>
</feature>
<feature type="transmembrane region" description="Helical" evidence="6">
    <location>
        <begin position="378"/>
        <end position="403"/>
    </location>
</feature>
<comment type="caution">
    <text evidence="8">The sequence shown here is derived from an EMBL/GenBank/DDBJ whole genome shotgun (WGS) entry which is preliminary data.</text>
</comment>
<dbReference type="PANTHER" id="PTHR42718:SF9">
    <property type="entry name" value="MAJOR FACILITATOR SUPERFAMILY MULTIDRUG TRANSPORTER MFSC"/>
    <property type="match status" value="1"/>
</dbReference>
<feature type="transmembrane region" description="Helical" evidence="6">
    <location>
        <begin position="423"/>
        <end position="441"/>
    </location>
</feature>
<protein>
    <submittedName>
        <fullName evidence="8">MFS transporter</fullName>
    </submittedName>
</protein>
<feature type="transmembrane region" description="Helical" evidence="6">
    <location>
        <begin position="345"/>
        <end position="366"/>
    </location>
</feature>
<dbReference type="Pfam" id="PF07690">
    <property type="entry name" value="MFS_1"/>
    <property type="match status" value="1"/>
</dbReference>
<feature type="transmembrane region" description="Helical" evidence="6">
    <location>
        <begin position="168"/>
        <end position="187"/>
    </location>
</feature>
<dbReference type="SUPFAM" id="SSF103473">
    <property type="entry name" value="MFS general substrate transporter"/>
    <property type="match status" value="1"/>
</dbReference>
<keyword evidence="5 6" id="KW-0472">Membrane</keyword>
<feature type="domain" description="Major facilitator superfamily (MFS) profile" evidence="7">
    <location>
        <begin position="13"/>
        <end position="446"/>
    </location>
</feature>
<evidence type="ECO:0000256" key="1">
    <source>
        <dbReference type="ARBA" id="ARBA00004651"/>
    </source>
</evidence>
<evidence type="ECO:0000256" key="5">
    <source>
        <dbReference type="ARBA" id="ARBA00023136"/>
    </source>
</evidence>
<feature type="transmembrane region" description="Helical" evidence="6">
    <location>
        <begin position="48"/>
        <end position="71"/>
    </location>
</feature>
<dbReference type="InterPro" id="IPR020846">
    <property type="entry name" value="MFS_dom"/>
</dbReference>
<feature type="transmembrane region" description="Helical" evidence="6">
    <location>
        <begin position="143"/>
        <end position="162"/>
    </location>
</feature>
<feature type="transmembrane region" description="Helical" evidence="6">
    <location>
        <begin position="109"/>
        <end position="131"/>
    </location>
</feature>
<comment type="subcellular location">
    <subcellularLocation>
        <location evidence="1">Cell membrane</location>
        <topology evidence="1">Multi-pass membrane protein</topology>
    </subcellularLocation>
</comment>
<feature type="transmembrane region" description="Helical" evidence="6">
    <location>
        <begin position="78"/>
        <end position="97"/>
    </location>
</feature>
<dbReference type="Gene3D" id="1.20.1250.20">
    <property type="entry name" value="MFS general substrate transporter like domains"/>
    <property type="match status" value="2"/>
</dbReference>
<evidence type="ECO:0000256" key="2">
    <source>
        <dbReference type="ARBA" id="ARBA00022448"/>
    </source>
</evidence>
<proteinExistence type="predicted"/>
<evidence type="ECO:0000256" key="3">
    <source>
        <dbReference type="ARBA" id="ARBA00022692"/>
    </source>
</evidence>
<name>A0A919PA49_9CELL</name>
<feature type="transmembrane region" description="Helical" evidence="6">
    <location>
        <begin position="319"/>
        <end position="339"/>
    </location>
</feature>
<dbReference type="Proteomes" id="UP000642125">
    <property type="component" value="Unassembled WGS sequence"/>
</dbReference>
<accession>A0A919PA49</accession>
<keyword evidence="4 6" id="KW-1133">Transmembrane helix</keyword>
<sequence>MLYVTSDRRALLVWTVAVGAYVVAIMNRSSLGVATLEVTELFGVSSALLAAMAVAQLVVYALLQVPVGVLLDRYGPRVLVATGAAGMALGQTVLALAPSAGWVLAGRVLVGAGDALTFVSVVRLVPAWFAARRVPVMTQLTGSLGQLGQVLSAVPVVALLHAEGWRTTFLSVAAVGVVATIAVVAVVRDAPADAVGPGAAAEPDVAAGLGAGAAVPAPWWRAGLLRRRWRPARARAPREPGALRAVLRDPGARLGFWMHFSGQFSNHVVVLLWGYAFFVEGQGRTPGEASALLTLNVVAAVVAGPVIGVVVGRRPRARMPIALGTSVAIGLAWLSVTVPAAPVPFAVLCVFVVVVAVGGPTSLVAFDVARSCTPPQRLGTATGFVNTGGFVGALATMLVVGIVLDAASGGATGARDLDAFRSAFAWVAVPWVLGVAAMLLGRRGARRAHPGLAI</sequence>
<feature type="transmembrane region" description="Helical" evidence="6">
    <location>
        <begin position="254"/>
        <end position="278"/>
    </location>
</feature>
<dbReference type="PROSITE" id="PS50850">
    <property type="entry name" value="MFS"/>
    <property type="match status" value="1"/>
</dbReference>
<evidence type="ECO:0000313" key="8">
    <source>
        <dbReference type="EMBL" id="GIG37229.1"/>
    </source>
</evidence>
<evidence type="ECO:0000256" key="4">
    <source>
        <dbReference type="ARBA" id="ARBA00022989"/>
    </source>
</evidence>
<gene>
    <name evidence="8" type="ORF">Cpa01nite_26100</name>
</gene>
<dbReference type="GO" id="GO:0005886">
    <property type="term" value="C:plasma membrane"/>
    <property type="evidence" value="ECO:0007669"/>
    <property type="project" value="UniProtKB-SubCell"/>
</dbReference>
<dbReference type="EMBL" id="BONO01000020">
    <property type="protein sequence ID" value="GIG37229.1"/>
    <property type="molecule type" value="Genomic_DNA"/>
</dbReference>
<dbReference type="GO" id="GO:0022857">
    <property type="term" value="F:transmembrane transporter activity"/>
    <property type="evidence" value="ECO:0007669"/>
    <property type="project" value="InterPro"/>
</dbReference>
<dbReference type="InterPro" id="IPR011701">
    <property type="entry name" value="MFS"/>
</dbReference>
<dbReference type="PANTHER" id="PTHR42718">
    <property type="entry name" value="MAJOR FACILITATOR SUPERFAMILY MULTIDRUG TRANSPORTER MFSC"/>
    <property type="match status" value="1"/>
</dbReference>
<evidence type="ECO:0000256" key="6">
    <source>
        <dbReference type="SAM" id="Phobius"/>
    </source>
</evidence>